<keyword evidence="2" id="KW-0732">Signal</keyword>
<evidence type="ECO:0000313" key="3">
    <source>
        <dbReference type="EMBL" id="MPV86564.1"/>
    </source>
</evidence>
<accession>A0A6N7EUW0</accession>
<dbReference type="PANTHER" id="PTHR30035:SF3">
    <property type="entry name" value="INTERMEMBRANE PHOSPHOLIPID TRANSPORT SYSTEM LIPOPROTEIN MLAA"/>
    <property type="match status" value="1"/>
</dbReference>
<dbReference type="GO" id="GO:0120010">
    <property type="term" value="P:intermembrane phospholipid transfer"/>
    <property type="evidence" value="ECO:0007669"/>
    <property type="project" value="TreeGrafter"/>
</dbReference>
<dbReference type="PANTHER" id="PTHR30035">
    <property type="entry name" value="LIPOPROTEIN VACJ-RELATED"/>
    <property type="match status" value="1"/>
</dbReference>
<keyword evidence="4" id="KW-1185">Reference proteome</keyword>
<dbReference type="GO" id="GO:0016020">
    <property type="term" value="C:membrane"/>
    <property type="evidence" value="ECO:0007669"/>
    <property type="project" value="InterPro"/>
</dbReference>
<dbReference type="Pfam" id="PF04333">
    <property type="entry name" value="MlaA"/>
    <property type="match status" value="1"/>
</dbReference>
<comment type="similarity">
    <text evidence="1">Belongs to the MlaA family.</text>
</comment>
<dbReference type="InterPro" id="IPR007428">
    <property type="entry name" value="MlaA"/>
</dbReference>
<organism evidence="3 4">
    <name type="scientific">Ostreibacterium oceani</name>
    <dbReference type="NCBI Taxonomy" id="2654998"/>
    <lineage>
        <taxon>Bacteria</taxon>
        <taxon>Pseudomonadati</taxon>
        <taxon>Pseudomonadota</taxon>
        <taxon>Gammaproteobacteria</taxon>
        <taxon>Cardiobacteriales</taxon>
        <taxon>Ostreibacteriaceae</taxon>
        <taxon>Ostreibacterium</taxon>
    </lineage>
</organism>
<dbReference type="Proteomes" id="UP000471298">
    <property type="component" value="Unassembled WGS sequence"/>
</dbReference>
<reference evidence="3 4" key="1">
    <citation type="submission" date="2019-10" db="EMBL/GenBank/DDBJ databases">
        <title>Cardiobacteriales fam. a chemoheterotrophic member of the order Cardiobacteriales, and proposal of Cardiobacteriales fam. nov.</title>
        <authorList>
            <person name="Wang C."/>
        </authorList>
    </citation>
    <scope>NUCLEOTIDE SEQUENCE [LARGE SCALE GENOMIC DNA]</scope>
    <source>
        <strain evidence="3 4">ML27</strain>
    </source>
</reference>
<evidence type="ECO:0000256" key="1">
    <source>
        <dbReference type="ARBA" id="ARBA00010634"/>
    </source>
</evidence>
<dbReference type="FunCoup" id="A0A6N7EUW0">
    <property type="interactions" value="89"/>
</dbReference>
<gene>
    <name evidence="3" type="ORF">GCU85_07455</name>
</gene>
<evidence type="ECO:0000313" key="4">
    <source>
        <dbReference type="Proteomes" id="UP000471298"/>
    </source>
</evidence>
<proteinExistence type="inferred from homology"/>
<keyword evidence="3" id="KW-0449">Lipoprotein</keyword>
<dbReference type="EMBL" id="WHNW01000008">
    <property type="protein sequence ID" value="MPV86564.1"/>
    <property type="molecule type" value="Genomic_DNA"/>
</dbReference>
<sequence length="241" mass="26922">MRNHFPLLLLTLFVTTWFTVGCASNNGLEQYNQRMYAVNKKIDQYTLKPLSQGYQKITPDPVERRVSHFFGNLGEINTFANSLLQGKFKNAGLSSSRFVWNTTLGLGGLFDVATAMGISADKEDFGQTLRAWGVPAGPYLVLPILGPSTITDTVGLIGDYGIDPINRYQWNDYRVETGVNVLKRIDQRAGLLNTEKVLASSTINEYEFVKSAYLQRRASLTRDGAPDPQSEDAFDAFFDEE</sequence>
<dbReference type="InParanoid" id="A0A6N7EUW0"/>
<name>A0A6N7EUW0_9GAMM</name>
<dbReference type="RefSeq" id="WP_152810559.1">
    <property type="nucleotide sequence ID" value="NZ_WHNW01000008.1"/>
</dbReference>
<evidence type="ECO:0000256" key="2">
    <source>
        <dbReference type="ARBA" id="ARBA00022729"/>
    </source>
</evidence>
<dbReference type="PROSITE" id="PS51257">
    <property type="entry name" value="PROKAR_LIPOPROTEIN"/>
    <property type="match status" value="1"/>
</dbReference>
<dbReference type="AlphaFoldDB" id="A0A6N7EUW0"/>
<dbReference type="PRINTS" id="PR01805">
    <property type="entry name" value="VACJLIPOPROT"/>
</dbReference>
<protein>
    <submittedName>
        <fullName evidence="3">VacJ family lipoprotein</fullName>
    </submittedName>
</protein>
<comment type="caution">
    <text evidence="3">The sequence shown here is derived from an EMBL/GenBank/DDBJ whole genome shotgun (WGS) entry which is preliminary data.</text>
</comment>